<feature type="compositionally biased region" description="Polar residues" evidence="7">
    <location>
        <begin position="1287"/>
        <end position="1296"/>
    </location>
</feature>
<feature type="domain" description="Sec16 Sec23-binding" evidence="8">
    <location>
        <begin position="945"/>
        <end position="1054"/>
    </location>
</feature>
<feature type="region of interest" description="Disordered" evidence="7">
    <location>
        <begin position="1052"/>
        <end position="1152"/>
    </location>
</feature>
<feature type="compositionally biased region" description="Low complexity" evidence="7">
    <location>
        <begin position="1064"/>
        <end position="1077"/>
    </location>
</feature>
<keyword evidence="6" id="KW-0653">Protein transport</keyword>
<feature type="compositionally biased region" description="Basic and acidic residues" evidence="7">
    <location>
        <begin position="1120"/>
        <end position="1131"/>
    </location>
</feature>
<sequence length="1452" mass="157396">MASLPFLVEDQTDEDFFDKLVDDEFGITKPSGDLADSVESDEAKTFANLSINDESAGLEESGDIGLNSEGEDLFGSVVAPPPEVPTPEAPAKDIFLSEESVSLVSANSFSFDTVIESVDSNPARDAPVDSSTGKSNASGATSVKEVQWSEFGAESNDEKNAGGFGSYSDFFTDLTDGSEDPFAEIGDKSKTDSYATTSLVENPVTDSVTSFSSSDQHQNNQAYFSEQTTDGQDLNNSQYLENLYPGWKYDPATGAWHQLDGYSASANTQVQDMGQSTGDNIVSNQQSEISYLQQTAQSVVGTVAEGCTTGSVSNWNQISPGSQEYPAHMVFDPQYPGWYYDTITQEWCLLESYTQAVQTSSTLNEQPTQDGNASFGGSPFSDKDHSLYNEYGQFEQHSSQGQVVQGQGGYWNGYASNHTQANMWQSKQVAHSGATASFIASQQTENPYSSAGGLNNYSDQQHMGFKSMETDSLREQPVHGYERSNGVNGFNSFTSTEYKFNQLKVEQQQQTHFPHDNYDFQKSLNYSQQPFQNGNSSLSDFSHASKIGRSSAGRPPHALVTFGFGGKLVVLKDGSSLYGSQDSVGGSISILNLMEVVTSKTDTARAGSGACDYFHALCQQSFPGPLVGGNAASKEVSKWLDERIANCQSQNIDFRKGELLQLLFSLLKISCQHYGKLRSPFGIDTALQENDGPESALAKLFASARRNGPQFMEYSAFTHCIQNLPPETQIQTTAIEVQNLLVSGRRKEALQCAQEGQLWGPALVLAAQLGDKFYVDTIKVMAQRQFVSGSPLRTLCLLIAGQPADVFSADAPIYPSPSGGVNLSQPTQFLANGMLNDWEENLAIIATNRTKDDELVIIHLGDCLWKERGEVAAAHICYLVAEANFESYSDSARLCLIGGDHWKFPRTYASPEAIQLTSYDDQSPTCSHPITVRSSRLTLYEFSGQRTEIYEYSKVLGNSQFILLPFQPYKLIYAYMLAEVGKVAESLRYCQAILKALKNSSRAPEVETLKSLLSSLEERIRTHQQGGYSTNLAPSKLVGKLFTSIDKSIHRMIGTVPPPPAPPSQENNFHSSEHNNSVAPKVTSSQSTMALSSLMASTEPEWAGGSNRMMPNRSISEPNFGRDPKQVDPSKDASPTETQSKASLAAPSRFGRFGSQILQKTMGWVSRSRPDRQAKLGEKNKFYYNEKLKMWVEEGAEPPAAEAALPPPPPTTASFQNGMPDYSVGSGFRSNNLPSNGGLENRSPNPPEQHSSGIPPIPPSTNQFSARGRMDVRSRYVDTFNKGGGTPTNLFQSPSVPATKPPGGAKFFVPTAAVSFDQTVDAGEESSQEIVSTEGPPMSVKDPSVSSLSPLPSSSLQRFPSAGNIAPLGKKGMSGLQNGNGSLSSRSRAASWSGSYSDPSNPNTTEVRTTGEALGMQPSSFMPSQPSSMDPNSAFMPMNGGNFGDDLHEVEL</sequence>
<dbReference type="Pfam" id="PF12932">
    <property type="entry name" value="Sec16"/>
    <property type="match status" value="1"/>
</dbReference>
<evidence type="ECO:0000313" key="11">
    <source>
        <dbReference type="Proteomes" id="UP000283530"/>
    </source>
</evidence>
<dbReference type="GO" id="GO:0015031">
    <property type="term" value="P:protein transport"/>
    <property type="evidence" value="ECO:0007669"/>
    <property type="project" value="UniProtKB-KW"/>
</dbReference>
<keyword evidence="4 6" id="KW-0256">Endoplasmic reticulum</keyword>
<keyword evidence="3 6" id="KW-0813">Transport</keyword>
<dbReference type="GO" id="GO:0070971">
    <property type="term" value="C:endoplasmic reticulum exit site"/>
    <property type="evidence" value="ECO:0007669"/>
    <property type="project" value="UniProtKB-ARBA"/>
</dbReference>
<evidence type="ECO:0000256" key="2">
    <source>
        <dbReference type="ARBA" id="ARBA00005927"/>
    </source>
</evidence>
<comment type="subcellular location">
    <subcellularLocation>
        <location evidence="1">Endoplasmic reticulum</location>
    </subcellularLocation>
    <subcellularLocation>
        <location evidence="6">Golgi apparatus membrane</location>
    </subcellularLocation>
</comment>
<dbReference type="InterPro" id="IPR024340">
    <property type="entry name" value="Sec16_CCD"/>
</dbReference>
<dbReference type="Proteomes" id="UP000283530">
    <property type="component" value="Unassembled WGS sequence"/>
</dbReference>
<reference evidence="10 11" key="1">
    <citation type="journal article" date="2019" name="Nat. Plants">
        <title>Stout camphor tree genome fills gaps in understanding of flowering plant genome evolution.</title>
        <authorList>
            <person name="Chaw S.M."/>
            <person name="Liu Y.C."/>
            <person name="Wu Y.W."/>
            <person name="Wang H.Y."/>
            <person name="Lin C.I."/>
            <person name="Wu C.S."/>
            <person name="Ke H.M."/>
            <person name="Chang L.Y."/>
            <person name="Hsu C.Y."/>
            <person name="Yang H.T."/>
            <person name="Sudianto E."/>
            <person name="Hsu M.H."/>
            <person name="Wu K.P."/>
            <person name="Wang L.N."/>
            <person name="Leebens-Mack J.H."/>
            <person name="Tsai I.J."/>
        </authorList>
    </citation>
    <scope>NUCLEOTIDE SEQUENCE [LARGE SCALE GENOMIC DNA]</scope>
    <source>
        <strain evidence="11">cv. Chaw 1501</strain>
        <tissue evidence="10">Young leaves</tissue>
    </source>
</reference>
<dbReference type="Pfam" id="PF12931">
    <property type="entry name" value="TPR_Sec16"/>
    <property type="match status" value="2"/>
</dbReference>
<accession>A0A3S3N389</accession>
<keyword evidence="5 6" id="KW-0931">ER-Golgi transport</keyword>
<feature type="compositionally biased region" description="Polar residues" evidence="7">
    <location>
        <begin position="129"/>
        <end position="141"/>
    </location>
</feature>
<evidence type="ECO:0000313" key="10">
    <source>
        <dbReference type="EMBL" id="RWR87469.1"/>
    </source>
</evidence>
<evidence type="ECO:0000259" key="8">
    <source>
        <dbReference type="Pfam" id="PF12931"/>
    </source>
</evidence>
<comment type="similarity">
    <text evidence="2 6">Belongs to the SEC16 family.</text>
</comment>
<feature type="region of interest" description="Disordered" evidence="7">
    <location>
        <begin position="1199"/>
        <end position="1298"/>
    </location>
</feature>
<dbReference type="GO" id="GO:0012507">
    <property type="term" value="C:ER to Golgi transport vesicle membrane"/>
    <property type="evidence" value="ECO:0007669"/>
    <property type="project" value="TreeGrafter"/>
</dbReference>
<dbReference type="OrthoDB" id="8918678at2759"/>
<dbReference type="GO" id="GO:0000139">
    <property type="term" value="C:Golgi membrane"/>
    <property type="evidence" value="ECO:0007669"/>
    <property type="project" value="UniProtKB-SubCell"/>
</dbReference>
<keyword evidence="6" id="KW-0472">Membrane</keyword>
<dbReference type="PANTHER" id="PTHR13402:SF6">
    <property type="entry name" value="SECRETORY 16, ISOFORM I"/>
    <property type="match status" value="1"/>
</dbReference>
<feature type="domain" description="Sec16 central conserved" evidence="9">
    <location>
        <begin position="557"/>
        <end position="675"/>
    </location>
</feature>
<feature type="compositionally biased region" description="Polar residues" evidence="7">
    <location>
        <begin position="1133"/>
        <end position="1142"/>
    </location>
</feature>
<dbReference type="GO" id="GO:0070973">
    <property type="term" value="P:protein localization to endoplasmic reticulum exit site"/>
    <property type="evidence" value="ECO:0007669"/>
    <property type="project" value="TreeGrafter"/>
</dbReference>
<feature type="compositionally biased region" description="Low complexity" evidence="7">
    <location>
        <begin position="1343"/>
        <end position="1356"/>
    </location>
</feature>
<dbReference type="CDD" id="cd09233">
    <property type="entry name" value="ACE1-Sec16-like"/>
    <property type="match status" value="1"/>
</dbReference>
<dbReference type="InterPro" id="IPR024298">
    <property type="entry name" value="Sec16_Sec23-bd"/>
</dbReference>
<evidence type="ECO:0000256" key="6">
    <source>
        <dbReference type="RuleBase" id="RU364101"/>
    </source>
</evidence>
<name>A0A3S3N389_9MAGN</name>
<feature type="compositionally biased region" description="Polar residues" evidence="7">
    <location>
        <begin position="360"/>
        <end position="372"/>
    </location>
</feature>
<feature type="compositionally biased region" description="Polar residues" evidence="7">
    <location>
        <begin position="1398"/>
        <end position="1408"/>
    </location>
</feature>
<keyword evidence="11" id="KW-1185">Reference proteome</keyword>
<evidence type="ECO:0000256" key="1">
    <source>
        <dbReference type="ARBA" id="ARBA00004240"/>
    </source>
</evidence>
<feature type="region of interest" description="Disordered" evidence="7">
    <location>
        <begin position="118"/>
        <end position="146"/>
    </location>
</feature>
<evidence type="ECO:0000256" key="7">
    <source>
        <dbReference type="SAM" id="MobiDB-lite"/>
    </source>
</evidence>
<feature type="domain" description="Sec16 Sec23-binding" evidence="8">
    <location>
        <begin position="737"/>
        <end position="917"/>
    </location>
</feature>
<keyword evidence="6" id="KW-0333">Golgi apparatus</keyword>
<dbReference type="Gene3D" id="1.25.40.1030">
    <property type="match status" value="1"/>
</dbReference>
<feature type="compositionally biased region" description="Low complexity" evidence="7">
    <location>
        <begin position="1373"/>
        <end position="1397"/>
    </location>
</feature>
<gene>
    <name evidence="10" type="ORF">CKAN_01641100</name>
</gene>
<evidence type="ECO:0000256" key="4">
    <source>
        <dbReference type="ARBA" id="ARBA00022824"/>
    </source>
</evidence>
<feature type="region of interest" description="Disordered" evidence="7">
    <location>
        <begin position="360"/>
        <end position="379"/>
    </location>
</feature>
<feature type="region of interest" description="Disordered" evidence="7">
    <location>
        <begin position="57"/>
        <end position="89"/>
    </location>
</feature>
<protein>
    <recommendedName>
        <fullName evidence="6">Protein transport protein sec16</fullName>
    </recommendedName>
</protein>
<comment type="caution">
    <text evidence="10">The sequence shown here is derived from an EMBL/GenBank/DDBJ whole genome shotgun (WGS) entry which is preliminary data.</text>
</comment>
<feature type="compositionally biased region" description="Polar residues" evidence="7">
    <location>
        <begin position="1082"/>
        <end position="1096"/>
    </location>
</feature>
<dbReference type="GO" id="GO:0007030">
    <property type="term" value="P:Golgi organization"/>
    <property type="evidence" value="ECO:0007669"/>
    <property type="project" value="TreeGrafter"/>
</dbReference>
<dbReference type="STRING" id="337451.A0A3S3N389"/>
<dbReference type="EMBL" id="QPKB01000006">
    <property type="protein sequence ID" value="RWR87469.1"/>
    <property type="molecule type" value="Genomic_DNA"/>
</dbReference>
<organism evidence="10 11">
    <name type="scientific">Cinnamomum micranthum f. kanehirae</name>
    <dbReference type="NCBI Taxonomy" id="337451"/>
    <lineage>
        <taxon>Eukaryota</taxon>
        <taxon>Viridiplantae</taxon>
        <taxon>Streptophyta</taxon>
        <taxon>Embryophyta</taxon>
        <taxon>Tracheophyta</taxon>
        <taxon>Spermatophyta</taxon>
        <taxon>Magnoliopsida</taxon>
        <taxon>Magnoliidae</taxon>
        <taxon>Laurales</taxon>
        <taxon>Lauraceae</taxon>
        <taxon>Cinnamomum</taxon>
    </lineage>
</organism>
<feature type="compositionally biased region" description="Low complexity" evidence="7">
    <location>
        <begin position="1416"/>
        <end position="1429"/>
    </location>
</feature>
<proteinExistence type="inferred from homology"/>
<dbReference type="PANTHER" id="PTHR13402">
    <property type="entry name" value="RGPR-RELATED"/>
    <property type="match status" value="1"/>
</dbReference>
<evidence type="ECO:0000256" key="5">
    <source>
        <dbReference type="ARBA" id="ARBA00022892"/>
    </source>
</evidence>
<feature type="compositionally biased region" description="Pro residues" evidence="7">
    <location>
        <begin position="79"/>
        <end position="88"/>
    </location>
</feature>
<evidence type="ECO:0000259" key="9">
    <source>
        <dbReference type="Pfam" id="PF12932"/>
    </source>
</evidence>
<dbReference type="GO" id="GO:0016192">
    <property type="term" value="P:vesicle-mediated transport"/>
    <property type="evidence" value="ECO:0007669"/>
    <property type="project" value="UniProtKB-KW"/>
</dbReference>
<evidence type="ECO:0000256" key="3">
    <source>
        <dbReference type="ARBA" id="ARBA00022448"/>
    </source>
</evidence>
<feature type="region of interest" description="Disordered" evidence="7">
    <location>
        <begin position="1319"/>
        <end position="1452"/>
    </location>
</feature>